<feature type="compositionally biased region" description="Polar residues" evidence="1">
    <location>
        <begin position="56"/>
        <end position="66"/>
    </location>
</feature>
<sequence>MTGRNKVIHLHRRDPQDALERLNRITGLRFARWPESLLEQVAPENLPQAAEPAVEQPSSNPEASSG</sequence>
<protein>
    <submittedName>
        <fullName evidence="2">Uncharacterized protein</fullName>
    </submittedName>
</protein>
<evidence type="ECO:0000256" key="1">
    <source>
        <dbReference type="SAM" id="MobiDB-lite"/>
    </source>
</evidence>
<dbReference type="OrthoDB" id="6078616at2"/>
<reference evidence="2" key="1">
    <citation type="submission" date="2018-11" db="EMBL/GenBank/DDBJ databases">
        <authorList>
            <consortium name="Genoscope - CEA"/>
            <person name="William W."/>
        </authorList>
    </citation>
    <scope>NUCLEOTIDE SEQUENCE [LARGE SCALE GENOMIC DNA]</scope>
    <source>
        <strain evidence="2">T9AD</strain>
    </source>
</reference>
<gene>
    <name evidence="2" type="ORF">POT9AD_0597</name>
</gene>
<proteinExistence type="predicted"/>
<evidence type="ECO:0000313" key="2">
    <source>
        <dbReference type="EMBL" id="VDN61588.1"/>
    </source>
</evidence>
<dbReference type="EMBL" id="LR130779">
    <property type="protein sequence ID" value="VDN61588.1"/>
    <property type="molecule type" value="Genomic_DNA"/>
</dbReference>
<name>A0A653AYY6_ECTOL</name>
<dbReference type="AlphaFoldDB" id="A0A653AYY6"/>
<accession>A0A653AYY6</accession>
<feature type="region of interest" description="Disordered" evidence="1">
    <location>
        <begin position="43"/>
        <end position="66"/>
    </location>
</feature>
<organism evidence="2">
    <name type="scientific">Ectopseudomonas oleovorans</name>
    <name type="common">Pseudomonas oleovorans</name>
    <dbReference type="NCBI Taxonomy" id="301"/>
    <lineage>
        <taxon>Bacteria</taxon>
        <taxon>Pseudomonadati</taxon>
        <taxon>Pseudomonadota</taxon>
        <taxon>Gammaproteobacteria</taxon>
        <taxon>Pseudomonadales</taxon>
        <taxon>Pseudomonadaceae</taxon>
        <taxon>Ectopseudomonas</taxon>
    </lineage>
</organism>